<evidence type="ECO:0000313" key="16">
    <source>
        <dbReference type="EMBL" id="KAK1660936.1"/>
    </source>
</evidence>
<comment type="caution">
    <text evidence="16">The sequence shown here is derived from an EMBL/GenBank/DDBJ whole genome shotgun (WGS) entry which is preliminary data.</text>
</comment>
<dbReference type="InterPro" id="IPR046458">
    <property type="entry name" value="PMI_typeI_hel"/>
</dbReference>
<evidence type="ECO:0000256" key="6">
    <source>
        <dbReference type="ARBA" id="ARBA00022833"/>
    </source>
</evidence>
<dbReference type="InterPro" id="IPR014710">
    <property type="entry name" value="RmlC-like_jellyroll"/>
</dbReference>
<evidence type="ECO:0000256" key="3">
    <source>
        <dbReference type="ARBA" id="ARBA00010772"/>
    </source>
</evidence>
<dbReference type="Gene3D" id="1.10.441.10">
    <property type="entry name" value="Phosphomannose Isomerase, domain 2"/>
    <property type="match status" value="1"/>
</dbReference>
<protein>
    <recommendedName>
        <fullName evidence="4 10">Mannose-6-phosphate isomerase</fullName>
        <ecNumber evidence="4 10">5.3.1.8</ecNumber>
    </recommendedName>
</protein>
<accession>A0AAD8SPB8</accession>
<comment type="cofactor">
    <cofactor evidence="9 10">
        <name>Zn(2+)</name>
        <dbReference type="ChEBI" id="CHEBI:29105"/>
    </cofactor>
    <text evidence="9 10">Binds 1 zinc ion per subunit.</text>
</comment>
<evidence type="ECO:0000256" key="2">
    <source>
        <dbReference type="ARBA" id="ARBA00004666"/>
    </source>
</evidence>
<feature type="binding site" evidence="9">
    <location>
        <position position="300"/>
    </location>
    <ligand>
        <name>Zn(2+)</name>
        <dbReference type="ChEBI" id="CHEBI:29105"/>
    </ligand>
</feature>
<dbReference type="GO" id="GO:0005829">
    <property type="term" value="C:cytosol"/>
    <property type="evidence" value="ECO:0007669"/>
    <property type="project" value="TreeGrafter"/>
</dbReference>
<reference evidence="16" key="1">
    <citation type="submission" date="2023-07" db="EMBL/GenBank/DDBJ databases">
        <title>A chromosome-level genome assembly of Lolium multiflorum.</title>
        <authorList>
            <person name="Chen Y."/>
            <person name="Copetti D."/>
            <person name="Kolliker R."/>
            <person name="Studer B."/>
        </authorList>
    </citation>
    <scope>NUCLEOTIDE SEQUENCE</scope>
    <source>
        <strain evidence="16">02402/16</strain>
        <tissue evidence="16">Leaf</tissue>
    </source>
</reference>
<dbReference type="GO" id="GO:0005975">
    <property type="term" value="P:carbohydrate metabolic process"/>
    <property type="evidence" value="ECO:0007669"/>
    <property type="project" value="InterPro"/>
</dbReference>
<dbReference type="PIRSF" id="PIRSF001480">
    <property type="entry name" value="Mannose-6-phosphate_isomerase"/>
    <property type="match status" value="1"/>
</dbReference>
<gene>
    <name evidence="16" type="ORF">QYE76_049095</name>
</gene>
<dbReference type="GO" id="GO:0008270">
    <property type="term" value="F:zinc ion binding"/>
    <property type="evidence" value="ECO:0007669"/>
    <property type="project" value="InterPro"/>
</dbReference>
<keyword evidence="5 9" id="KW-0479">Metal-binding</keyword>
<dbReference type="GO" id="GO:0033591">
    <property type="term" value="P:response to L-ascorbic acid"/>
    <property type="evidence" value="ECO:0007669"/>
    <property type="project" value="UniProtKB-ARBA"/>
</dbReference>
<dbReference type="InterPro" id="IPR046457">
    <property type="entry name" value="PMI_typeI_cat"/>
</dbReference>
<dbReference type="EC" id="5.3.1.8" evidence="4 10"/>
<dbReference type="Pfam" id="PF20511">
    <property type="entry name" value="PMI_typeI_cat"/>
    <property type="match status" value="1"/>
</dbReference>
<dbReference type="InterPro" id="IPR016305">
    <property type="entry name" value="Mannose-6-P_Isomerase"/>
</dbReference>
<dbReference type="FunFam" id="2.60.120.10:FF:000044">
    <property type="entry name" value="Mannose-6-phosphate isomerase"/>
    <property type="match status" value="1"/>
</dbReference>
<keyword evidence="17" id="KW-1185">Reference proteome</keyword>
<dbReference type="Gene3D" id="2.60.120.10">
    <property type="entry name" value="Jelly Rolls"/>
    <property type="match status" value="2"/>
</dbReference>
<feature type="region of interest" description="Disordered" evidence="12">
    <location>
        <begin position="1"/>
        <end position="31"/>
    </location>
</feature>
<evidence type="ECO:0000256" key="4">
    <source>
        <dbReference type="ARBA" id="ARBA00011956"/>
    </source>
</evidence>
<evidence type="ECO:0000256" key="7">
    <source>
        <dbReference type="ARBA" id="ARBA00023235"/>
    </source>
</evidence>
<comment type="catalytic activity">
    <reaction evidence="1 10">
        <text>D-mannose 6-phosphate = D-fructose 6-phosphate</text>
        <dbReference type="Rhea" id="RHEA:12356"/>
        <dbReference type="ChEBI" id="CHEBI:58735"/>
        <dbReference type="ChEBI" id="CHEBI:61527"/>
        <dbReference type="EC" id="5.3.1.8"/>
    </reaction>
</comment>
<evidence type="ECO:0000259" key="14">
    <source>
        <dbReference type="Pfam" id="PF20511"/>
    </source>
</evidence>
<keyword evidence="7 10" id="KW-0413">Isomerase</keyword>
<dbReference type="GO" id="GO:0009298">
    <property type="term" value="P:GDP-mannose biosynthetic process"/>
    <property type="evidence" value="ECO:0007669"/>
    <property type="project" value="InterPro"/>
</dbReference>
<evidence type="ECO:0000256" key="8">
    <source>
        <dbReference type="PIRSR" id="PIRSR001480-1"/>
    </source>
</evidence>
<dbReference type="GO" id="GO:0046686">
    <property type="term" value="P:response to cadmium ion"/>
    <property type="evidence" value="ECO:0007669"/>
    <property type="project" value="UniProtKB-ARBA"/>
</dbReference>
<organism evidence="16 17">
    <name type="scientific">Lolium multiflorum</name>
    <name type="common">Italian ryegrass</name>
    <name type="synonym">Lolium perenne subsp. multiflorum</name>
    <dbReference type="NCBI Taxonomy" id="4521"/>
    <lineage>
        <taxon>Eukaryota</taxon>
        <taxon>Viridiplantae</taxon>
        <taxon>Streptophyta</taxon>
        <taxon>Embryophyta</taxon>
        <taxon>Tracheophyta</taxon>
        <taxon>Spermatophyta</taxon>
        <taxon>Magnoliopsida</taxon>
        <taxon>Liliopsida</taxon>
        <taxon>Poales</taxon>
        <taxon>Poaceae</taxon>
        <taxon>BOP clade</taxon>
        <taxon>Pooideae</taxon>
        <taxon>Poodae</taxon>
        <taxon>Poeae</taxon>
        <taxon>Poeae Chloroplast Group 2 (Poeae type)</taxon>
        <taxon>Loliodinae</taxon>
        <taxon>Loliinae</taxon>
        <taxon>Lolium</taxon>
    </lineage>
</organism>
<evidence type="ECO:0000256" key="9">
    <source>
        <dbReference type="PIRSR" id="PIRSR001480-2"/>
    </source>
</evidence>
<evidence type="ECO:0000256" key="5">
    <source>
        <dbReference type="ARBA" id="ARBA00022723"/>
    </source>
</evidence>
<dbReference type="EMBL" id="JAUUTY010000003">
    <property type="protein sequence ID" value="KAK1660936.1"/>
    <property type="molecule type" value="Genomic_DNA"/>
</dbReference>
<dbReference type="NCBIfam" id="TIGR00218">
    <property type="entry name" value="manA"/>
    <property type="match status" value="1"/>
</dbReference>
<dbReference type="PROSITE" id="PS00965">
    <property type="entry name" value="PMI_I_1"/>
    <property type="match status" value="1"/>
</dbReference>
<dbReference type="Pfam" id="PF01238">
    <property type="entry name" value="PMI_typeI_C"/>
    <property type="match status" value="1"/>
</dbReference>
<feature type="binding site" evidence="9">
    <location>
        <position position="137"/>
    </location>
    <ligand>
        <name>Zn(2+)</name>
        <dbReference type="ChEBI" id="CHEBI:29105"/>
    </ligand>
</feature>
<dbReference type="Proteomes" id="UP001231189">
    <property type="component" value="Unassembled WGS sequence"/>
</dbReference>
<dbReference type="AlphaFoldDB" id="A0AAD8SPB8"/>
<comment type="similarity">
    <text evidence="3 11">Belongs to the mannose-6-phosphate isomerase type 1 family.</text>
</comment>
<dbReference type="GO" id="GO:0004476">
    <property type="term" value="F:mannose-6-phosphate isomerase activity"/>
    <property type="evidence" value="ECO:0007669"/>
    <property type="project" value="UniProtKB-EC"/>
</dbReference>
<comment type="pathway">
    <text evidence="2">Nucleotide-sugar biosynthesis; GDP-alpha-D-mannose biosynthesis; alpha-D-mannose 1-phosphate from D-fructose 6-phosphate: step 1/2.</text>
</comment>
<dbReference type="CDD" id="cd07011">
    <property type="entry name" value="cupin_PMI_type_I_N"/>
    <property type="match status" value="1"/>
</dbReference>
<dbReference type="GO" id="GO:0010043">
    <property type="term" value="P:response to zinc ion"/>
    <property type="evidence" value="ECO:0007669"/>
    <property type="project" value="UniProtKB-ARBA"/>
</dbReference>
<feature type="domain" description="Phosphomannose isomerase type I helical insertion" evidence="15">
    <location>
        <begin position="195"/>
        <end position="280"/>
    </location>
</feature>
<sequence length="467" mass="50542">MGAPSSPSPAPPPPLTIASPPPPPDASPPPPLLRLRCAVQHYEWGRHGATSLVARLAAANASDPALEIDPALPYAELWMGTHPTAPSLVLPSGEHLRGWLARNSDALGSPVSERWGGDLPFLFKVLSVAKPLSIQAHPDKRLAEELHALRPDAYRDANHKPEMAIAITHFRALFGFVGIEELKDVIRTVPEVGGLIGHEDADKLITVKENHGGNDAKSVLQSAFAKLMMASKETVSEAVNKLKDRLNDESKIRTLTEKEEVILSLERQYPEDVGVLAALLFNYVKLSPGEAIYIGANEPHAYLSGECIECMATSDNVVRAGLTPKYRDVKTLRDMLTYKQVFPEILRGVPVPAMEPYVRRYTPPTDEFEVDRCLLPPGEVVVMPPALSPSIFLVMTGEGEIQVDSILDGEIAKEGDVFFVPANTEVKLSASGHASMQLYRAGVNSASLKACNTVVTGKKIPAANYVG</sequence>
<dbReference type="PRINTS" id="PR00714">
    <property type="entry name" value="MAN6PISMRASE"/>
</dbReference>
<dbReference type="PANTHER" id="PTHR10309">
    <property type="entry name" value="MANNOSE-6-PHOSPHATE ISOMERASE"/>
    <property type="match status" value="1"/>
</dbReference>
<keyword evidence="6 9" id="KW-0862">Zinc</keyword>
<feature type="domain" description="Phosphomannose isomerase type I catalytic" evidence="14">
    <location>
        <begin position="32"/>
        <end position="176"/>
    </location>
</feature>
<evidence type="ECO:0000313" key="17">
    <source>
        <dbReference type="Proteomes" id="UP001231189"/>
    </source>
</evidence>
<evidence type="ECO:0000259" key="13">
    <source>
        <dbReference type="Pfam" id="PF01238"/>
    </source>
</evidence>
<dbReference type="PANTHER" id="PTHR10309:SF0">
    <property type="entry name" value="MANNOSE-6-PHOSPHATE ISOMERASE"/>
    <property type="match status" value="1"/>
</dbReference>
<dbReference type="Pfam" id="PF20512">
    <property type="entry name" value="PMI_typeI_hel"/>
    <property type="match status" value="1"/>
</dbReference>
<feature type="binding site" evidence="9">
    <location>
        <position position="162"/>
    </location>
    <ligand>
        <name>Zn(2+)</name>
        <dbReference type="ChEBI" id="CHEBI:29105"/>
    </ligand>
</feature>
<evidence type="ECO:0000256" key="12">
    <source>
        <dbReference type="SAM" id="MobiDB-lite"/>
    </source>
</evidence>
<dbReference type="FunFam" id="1.10.441.10:FF:000001">
    <property type="entry name" value="Mannose-6-phosphate isomerase"/>
    <property type="match status" value="1"/>
</dbReference>
<name>A0AAD8SPB8_LOLMU</name>
<proteinExistence type="inferred from homology"/>
<evidence type="ECO:0000256" key="1">
    <source>
        <dbReference type="ARBA" id="ARBA00000757"/>
    </source>
</evidence>
<dbReference type="PROSITE" id="PS00966">
    <property type="entry name" value="PMI_I_2"/>
    <property type="match status" value="1"/>
</dbReference>
<dbReference type="InterPro" id="IPR001250">
    <property type="entry name" value="Man6P_Isoase-1"/>
</dbReference>
<feature type="binding site" evidence="9">
    <location>
        <position position="135"/>
    </location>
    <ligand>
        <name>Zn(2+)</name>
        <dbReference type="ChEBI" id="CHEBI:29105"/>
    </ligand>
</feature>
<evidence type="ECO:0000256" key="10">
    <source>
        <dbReference type="RuleBase" id="RU000611"/>
    </source>
</evidence>
<dbReference type="InterPro" id="IPR046456">
    <property type="entry name" value="PMI_typeI_C"/>
</dbReference>
<dbReference type="InterPro" id="IPR018050">
    <property type="entry name" value="Pmannose_isomerase-type1_CS"/>
</dbReference>
<feature type="active site" evidence="8">
    <location>
        <position position="319"/>
    </location>
</feature>
<feature type="domain" description="Phosphomannose isomerase type I C-terminal" evidence="13">
    <location>
        <begin position="361"/>
        <end position="405"/>
    </location>
</feature>
<evidence type="ECO:0000259" key="15">
    <source>
        <dbReference type="Pfam" id="PF20512"/>
    </source>
</evidence>
<evidence type="ECO:0000256" key="11">
    <source>
        <dbReference type="RuleBase" id="RU004189"/>
    </source>
</evidence>
<dbReference type="InterPro" id="IPR011051">
    <property type="entry name" value="RmlC_Cupin_sf"/>
</dbReference>
<dbReference type="SUPFAM" id="SSF51182">
    <property type="entry name" value="RmlC-like cupins"/>
    <property type="match status" value="1"/>
</dbReference>